<dbReference type="SMART" id="SM00895">
    <property type="entry name" value="FCD"/>
    <property type="match status" value="1"/>
</dbReference>
<dbReference type="InterPro" id="IPR036390">
    <property type="entry name" value="WH_DNA-bd_sf"/>
</dbReference>
<name>A0ABY6CYU9_9BACT</name>
<protein>
    <submittedName>
        <fullName evidence="5">GntR family transcriptional regulator</fullName>
    </submittedName>
</protein>
<accession>A0ABY6CYU9</accession>
<dbReference type="InterPro" id="IPR011711">
    <property type="entry name" value="GntR_C"/>
</dbReference>
<keyword evidence="2" id="KW-0238">DNA-binding</keyword>
<dbReference type="InterPro" id="IPR036388">
    <property type="entry name" value="WH-like_DNA-bd_sf"/>
</dbReference>
<organism evidence="5 6">
    <name type="scientific">Reichenbachiella carrageenanivorans</name>
    <dbReference type="NCBI Taxonomy" id="2979869"/>
    <lineage>
        <taxon>Bacteria</taxon>
        <taxon>Pseudomonadati</taxon>
        <taxon>Bacteroidota</taxon>
        <taxon>Cytophagia</taxon>
        <taxon>Cytophagales</taxon>
        <taxon>Reichenbachiellaceae</taxon>
        <taxon>Reichenbachiella</taxon>
    </lineage>
</organism>
<dbReference type="CDD" id="cd07377">
    <property type="entry name" value="WHTH_GntR"/>
    <property type="match status" value="1"/>
</dbReference>
<dbReference type="RefSeq" id="WP_263050829.1">
    <property type="nucleotide sequence ID" value="NZ_CP106735.1"/>
</dbReference>
<proteinExistence type="predicted"/>
<reference evidence="5" key="1">
    <citation type="submission" date="2022-10" db="EMBL/GenBank/DDBJ databases">
        <title>Comparative genomics and taxonomic characterization of three novel marine species of genus Reichenbachiella exhibiting antioxidant and polysaccharide degradation activities.</title>
        <authorList>
            <person name="Muhammad N."/>
            <person name="Lee Y.-J."/>
            <person name="Ko J."/>
            <person name="Kim S.-G."/>
        </authorList>
    </citation>
    <scope>NUCLEOTIDE SEQUENCE</scope>
    <source>
        <strain evidence="5">Wsw4-B4</strain>
    </source>
</reference>
<gene>
    <name evidence="5" type="ORF">N7E81_17160</name>
</gene>
<evidence type="ECO:0000313" key="5">
    <source>
        <dbReference type="EMBL" id="UXX79086.1"/>
    </source>
</evidence>
<dbReference type="Pfam" id="PF07729">
    <property type="entry name" value="FCD"/>
    <property type="match status" value="1"/>
</dbReference>
<dbReference type="InterPro" id="IPR008920">
    <property type="entry name" value="TF_FadR/GntR_C"/>
</dbReference>
<dbReference type="Proteomes" id="UP001062165">
    <property type="component" value="Chromosome"/>
</dbReference>
<dbReference type="Gene3D" id="1.20.120.530">
    <property type="entry name" value="GntR ligand-binding domain-like"/>
    <property type="match status" value="1"/>
</dbReference>
<keyword evidence="1" id="KW-0805">Transcription regulation</keyword>
<dbReference type="EMBL" id="CP106735">
    <property type="protein sequence ID" value="UXX79086.1"/>
    <property type="molecule type" value="Genomic_DNA"/>
</dbReference>
<dbReference type="Gene3D" id="1.10.10.10">
    <property type="entry name" value="Winged helix-like DNA-binding domain superfamily/Winged helix DNA-binding domain"/>
    <property type="match status" value="1"/>
</dbReference>
<dbReference type="InterPro" id="IPR000524">
    <property type="entry name" value="Tscrpt_reg_HTH_GntR"/>
</dbReference>
<evidence type="ECO:0000259" key="4">
    <source>
        <dbReference type="PROSITE" id="PS50949"/>
    </source>
</evidence>
<keyword evidence="3" id="KW-0804">Transcription</keyword>
<dbReference type="PANTHER" id="PTHR43537">
    <property type="entry name" value="TRANSCRIPTIONAL REGULATOR, GNTR FAMILY"/>
    <property type="match status" value="1"/>
</dbReference>
<keyword evidence="6" id="KW-1185">Reference proteome</keyword>
<evidence type="ECO:0000313" key="6">
    <source>
        <dbReference type="Proteomes" id="UP001062165"/>
    </source>
</evidence>
<evidence type="ECO:0000256" key="1">
    <source>
        <dbReference type="ARBA" id="ARBA00023015"/>
    </source>
</evidence>
<dbReference type="Pfam" id="PF00392">
    <property type="entry name" value="GntR"/>
    <property type="match status" value="1"/>
</dbReference>
<dbReference type="SUPFAM" id="SSF46785">
    <property type="entry name" value="Winged helix' DNA-binding domain"/>
    <property type="match status" value="1"/>
</dbReference>
<dbReference type="PANTHER" id="PTHR43537:SF24">
    <property type="entry name" value="GLUCONATE OPERON TRANSCRIPTIONAL REPRESSOR"/>
    <property type="match status" value="1"/>
</dbReference>
<dbReference type="PROSITE" id="PS50949">
    <property type="entry name" value="HTH_GNTR"/>
    <property type="match status" value="1"/>
</dbReference>
<feature type="domain" description="HTH gntR-type" evidence="4">
    <location>
        <begin position="4"/>
        <end position="71"/>
    </location>
</feature>
<evidence type="ECO:0000256" key="2">
    <source>
        <dbReference type="ARBA" id="ARBA00023125"/>
    </source>
</evidence>
<dbReference type="SUPFAM" id="SSF48008">
    <property type="entry name" value="GntR ligand-binding domain-like"/>
    <property type="match status" value="1"/>
</dbReference>
<dbReference type="SMART" id="SM00345">
    <property type="entry name" value="HTH_GNTR"/>
    <property type="match status" value="1"/>
</dbReference>
<sequence length="209" mass="23767">MEHLELVDRVYTAVKQMIFDQELQQGQKIIQEKLAAELGVSRSPLLKALQRLESEMLVESIPRRGMYVKSVDLDEVKDVFECRAVLEGLSARLTARHITDDQIQILKACFSNFVGKKNINIEAYASADREFHAYILEWSGNKAIAHLEMLSNIHLKAFQAGLLRQPEETLPEHLSIIAALESKDEVKAELQMRQHIEQSLLAFNAKADN</sequence>
<evidence type="ECO:0000256" key="3">
    <source>
        <dbReference type="ARBA" id="ARBA00023163"/>
    </source>
</evidence>